<evidence type="ECO:0000259" key="1">
    <source>
        <dbReference type="Pfam" id="PF01571"/>
    </source>
</evidence>
<dbReference type="Gene3D" id="3.30.1360.120">
    <property type="entry name" value="Probable tRNA modification gtpase trme, domain 1"/>
    <property type="match status" value="1"/>
</dbReference>
<reference evidence="2 3" key="1">
    <citation type="submission" date="2020-02" db="EMBL/GenBank/DDBJ databases">
        <title>Geodermatophilus sabuli CPCC 205279 I12A-02694.</title>
        <authorList>
            <person name="Jiang Z."/>
        </authorList>
    </citation>
    <scope>NUCLEOTIDE SEQUENCE [LARGE SCALE GENOMIC DNA]</scope>
    <source>
        <strain evidence="2 3">I12A-02694</strain>
    </source>
</reference>
<dbReference type="PANTHER" id="PTHR43757:SF2">
    <property type="entry name" value="AMINOMETHYLTRANSFERASE, MITOCHONDRIAL"/>
    <property type="match status" value="1"/>
</dbReference>
<sequence length="467" mass="52310">MTHQNLQEALDASGDIVERLRNSKVGNYVYPVVAPEFWNFRTEQRAWRETVVLYDQTHHMDNLIIRGADAFRLVSDTAITTMKNFDVDRAKQYIPVSPSGHVIGDGIMHRETEDEFVFVGRAPSANWLQFQAATGGYDVDVQVDRRSPSYPLGRAVTREYWRFQIQGPRAWDVIEKVNGASLEQLRFFSMDWMTIAGVRVRTLRHGMAGSPGLELWGPYDSYHLVRDAILEAGEEFGIVPVGARAYPTNAVESGWIPAPLPAVFTGEELRPYREWLPADGYEATMSVAGSYVPSSVEGYYLNPWELGYGSFVKFDHDFIGRDALEQIDPAVQRRKVTLAWNAEDVSRILSSIVDVDGPQYKFLDLPLANYGFSGYDRVLDSDGRQVGLGLNNVGYTANERRVLSMGTIDADVPEGAELTLVWGEPDGGTDKINVEPHEQLDVRVVVSPTPYSAVARSAYQSGWRTGR</sequence>
<keyword evidence="3" id="KW-1185">Reference proteome</keyword>
<dbReference type="Pfam" id="PF01571">
    <property type="entry name" value="GCV_T"/>
    <property type="match status" value="1"/>
</dbReference>
<comment type="caution">
    <text evidence="2">The sequence shown here is derived from an EMBL/GenBank/DDBJ whole genome shotgun (WGS) entry which is preliminary data.</text>
</comment>
<dbReference type="RefSeq" id="WP_163482829.1">
    <property type="nucleotide sequence ID" value="NZ_JAAGWF010000018.1"/>
</dbReference>
<evidence type="ECO:0000313" key="2">
    <source>
        <dbReference type="EMBL" id="NEK59454.1"/>
    </source>
</evidence>
<dbReference type="SUPFAM" id="SSF103025">
    <property type="entry name" value="Folate-binding domain"/>
    <property type="match status" value="1"/>
</dbReference>
<dbReference type="GO" id="GO:0016740">
    <property type="term" value="F:transferase activity"/>
    <property type="evidence" value="ECO:0007669"/>
    <property type="project" value="UniProtKB-KW"/>
</dbReference>
<evidence type="ECO:0000313" key="3">
    <source>
        <dbReference type="Proteomes" id="UP000470246"/>
    </source>
</evidence>
<protein>
    <submittedName>
        <fullName evidence="2">Aminomethyl transferase family protein</fullName>
    </submittedName>
</protein>
<name>A0A7K3W5D6_9ACTN</name>
<dbReference type="Proteomes" id="UP000470246">
    <property type="component" value="Unassembled WGS sequence"/>
</dbReference>
<feature type="domain" description="GCVT N-terminal" evidence="1">
    <location>
        <begin position="39"/>
        <end position="255"/>
    </location>
</feature>
<gene>
    <name evidence="2" type="ORF">GCU56_16470</name>
</gene>
<dbReference type="InterPro" id="IPR028896">
    <property type="entry name" value="GcvT/YgfZ/DmdA"/>
</dbReference>
<dbReference type="PANTHER" id="PTHR43757">
    <property type="entry name" value="AMINOMETHYLTRANSFERASE"/>
    <property type="match status" value="1"/>
</dbReference>
<organism evidence="2 3">
    <name type="scientific">Geodermatophilus sabuli</name>
    <dbReference type="NCBI Taxonomy" id="1564158"/>
    <lineage>
        <taxon>Bacteria</taxon>
        <taxon>Bacillati</taxon>
        <taxon>Actinomycetota</taxon>
        <taxon>Actinomycetes</taxon>
        <taxon>Geodermatophilales</taxon>
        <taxon>Geodermatophilaceae</taxon>
        <taxon>Geodermatophilus</taxon>
    </lineage>
</organism>
<dbReference type="EMBL" id="JAAGWF010000018">
    <property type="protein sequence ID" value="NEK59454.1"/>
    <property type="molecule type" value="Genomic_DNA"/>
</dbReference>
<dbReference type="InterPro" id="IPR027266">
    <property type="entry name" value="TrmE/GcvT-like"/>
</dbReference>
<keyword evidence="2" id="KW-0808">Transferase</keyword>
<dbReference type="AlphaFoldDB" id="A0A7K3W5D6"/>
<accession>A0A7K3W5D6</accession>
<proteinExistence type="predicted"/>
<dbReference type="InterPro" id="IPR006222">
    <property type="entry name" value="GCVT_N"/>
</dbReference>